<keyword evidence="4" id="KW-0804">Transcription</keyword>
<reference evidence="7 8" key="1">
    <citation type="submission" date="2016-09" db="EMBL/GenBank/DDBJ databases">
        <title>The draft genome of Dichanthelium oligosanthes: A C3 panicoid grass species.</title>
        <authorList>
            <person name="Studer A.J."/>
            <person name="Schnable J.C."/>
            <person name="Brutnell T.P."/>
        </authorList>
    </citation>
    <scope>NUCLEOTIDE SEQUENCE [LARGE SCALE GENOMIC DNA]</scope>
    <source>
        <strain evidence="8">cv. Kellogg 1175</strain>
        <tissue evidence="7">Leaf</tissue>
    </source>
</reference>
<keyword evidence="2" id="KW-0805">Transcription regulation</keyword>
<dbReference type="PANTHER" id="PTHR34397:SF22">
    <property type="entry name" value="OS05G0237600 PROTEIN"/>
    <property type="match status" value="1"/>
</dbReference>
<dbReference type="Proteomes" id="UP000095767">
    <property type="component" value="Unassembled WGS sequence"/>
</dbReference>
<dbReference type="PANTHER" id="PTHR34397">
    <property type="entry name" value="OS05G0237600 PROTEIN"/>
    <property type="match status" value="1"/>
</dbReference>
<evidence type="ECO:0000256" key="5">
    <source>
        <dbReference type="ARBA" id="ARBA00023242"/>
    </source>
</evidence>
<dbReference type="AlphaFoldDB" id="A0A1E5VYG6"/>
<evidence type="ECO:0000256" key="2">
    <source>
        <dbReference type="ARBA" id="ARBA00023015"/>
    </source>
</evidence>
<dbReference type="GO" id="GO:0003677">
    <property type="term" value="F:DNA binding"/>
    <property type="evidence" value="ECO:0007669"/>
    <property type="project" value="UniProtKB-KW"/>
</dbReference>
<comment type="caution">
    <text evidence="7">The sequence shown here is derived from an EMBL/GenBank/DDBJ whole genome shotgun (WGS) entry which is preliminary data.</text>
</comment>
<evidence type="ECO:0000256" key="6">
    <source>
        <dbReference type="SAM" id="MobiDB-lite"/>
    </source>
</evidence>
<evidence type="ECO:0000313" key="7">
    <source>
        <dbReference type="EMBL" id="OEL30150.1"/>
    </source>
</evidence>
<gene>
    <name evidence="7" type="ORF">BAE44_0008825</name>
</gene>
<evidence type="ECO:0000256" key="4">
    <source>
        <dbReference type="ARBA" id="ARBA00023163"/>
    </source>
</evidence>
<evidence type="ECO:0008006" key="9">
    <source>
        <dbReference type="Google" id="ProtNLM"/>
    </source>
</evidence>
<proteinExistence type="predicted"/>
<keyword evidence="3" id="KW-0238">DNA-binding</keyword>
<evidence type="ECO:0000256" key="1">
    <source>
        <dbReference type="ARBA" id="ARBA00004123"/>
    </source>
</evidence>
<name>A0A1E5VYG6_9POAL</name>
<protein>
    <recommendedName>
        <fullName evidence="9">TF-B3 domain-containing protein</fullName>
    </recommendedName>
</protein>
<dbReference type="EMBL" id="LWDX02026202">
    <property type="protein sequence ID" value="OEL30150.1"/>
    <property type="molecule type" value="Genomic_DNA"/>
</dbReference>
<comment type="subcellular location">
    <subcellularLocation>
        <location evidence="1">Nucleus</location>
    </subcellularLocation>
</comment>
<dbReference type="SUPFAM" id="SSF101936">
    <property type="entry name" value="DNA-binding pseudobarrel domain"/>
    <property type="match status" value="1"/>
</dbReference>
<keyword evidence="5" id="KW-0539">Nucleus</keyword>
<sequence>MAAAGGLGDDAGLAGLREVLAALGAMAPRLVSRRMLSTSDVDKRRKRLQIPRGRSEPGGGNGDASALSVFLTLEERFCVGEGHGIEVPVYDRFGRRFDMMLRRIQANRPGSYRFLGNGWWRFATANRLEEGMAVAKGRGRELEAEVWAFRSPELLPERRAEAADHHPDDGALGIAILIKISDKARA</sequence>
<dbReference type="OrthoDB" id="690376at2759"/>
<keyword evidence="8" id="KW-1185">Reference proteome</keyword>
<organism evidence="7 8">
    <name type="scientific">Dichanthelium oligosanthes</name>
    <dbReference type="NCBI Taxonomy" id="888268"/>
    <lineage>
        <taxon>Eukaryota</taxon>
        <taxon>Viridiplantae</taxon>
        <taxon>Streptophyta</taxon>
        <taxon>Embryophyta</taxon>
        <taxon>Tracheophyta</taxon>
        <taxon>Spermatophyta</taxon>
        <taxon>Magnoliopsida</taxon>
        <taxon>Liliopsida</taxon>
        <taxon>Poales</taxon>
        <taxon>Poaceae</taxon>
        <taxon>PACMAD clade</taxon>
        <taxon>Panicoideae</taxon>
        <taxon>Panicodae</taxon>
        <taxon>Paniceae</taxon>
        <taxon>Dichantheliinae</taxon>
        <taxon>Dichanthelium</taxon>
    </lineage>
</organism>
<evidence type="ECO:0000313" key="8">
    <source>
        <dbReference type="Proteomes" id="UP000095767"/>
    </source>
</evidence>
<dbReference type="InterPro" id="IPR015300">
    <property type="entry name" value="DNA-bd_pseudobarrel_sf"/>
</dbReference>
<accession>A0A1E5VYG6</accession>
<evidence type="ECO:0000256" key="3">
    <source>
        <dbReference type="ARBA" id="ARBA00023125"/>
    </source>
</evidence>
<dbReference type="Gene3D" id="2.40.330.10">
    <property type="entry name" value="DNA-binding pseudobarrel domain"/>
    <property type="match status" value="1"/>
</dbReference>
<feature type="region of interest" description="Disordered" evidence="6">
    <location>
        <begin position="42"/>
        <end position="62"/>
    </location>
</feature>
<dbReference type="STRING" id="888268.A0A1E5VYG6"/>
<dbReference type="GO" id="GO:0005634">
    <property type="term" value="C:nucleus"/>
    <property type="evidence" value="ECO:0007669"/>
    <property type="project" value="UniProtKB-SubCell"/>
</dbReference>